<reference evidence="8 9" key="2">
    <citation type="journal article" date="2012" name="Stand. Genomic Sci.">
        <title>Complete genome sequence of the thermophilic sulfate-reducing ocean bacterium Thermodesulfatator indicus type strain (CIR29812(T)).</title>
        <authorList>
            <person name="Anderson I."/>
            <person name="Saunders E."/>
            <person name="Lapidus A."/>
            <person name="Nolan M."/>
            <person name="Lucas S."/>
            <person name="Tice H."/>
            <person name="Del Rio T.G."/>
            <person name="Cheng J.F."/>
            <person name="Han C."/>
            <person name="Tapia R."/>
            <person name="Goodwin L.A."/>
            <person name="Pitluck S."/>
            <person name="Liolios K."/>
            <person name="Mavromatis K."/>
            <person name="Pagani I."/>
            <person name="Ivanova N."/>
            <person name="Mikhailova N."/>
            <person name="Pati A."/>
            <person name="Chen A."/>
            <person name="Palaniappan K."/>
            <person name="Land M."/>
            <person name="Hauser L."/>
            <person name="Jeffries C.D."/>
            <person name="Chang Y.J."/>
            <person name="Brambilla E.M."/>
            <person name="Rohde M."/>
            <person name="Spring S."/>
            <person name="Goker M."/>
            <person name="Detter J.C."/>
            <person name="Woyke T."/>
            <person name="Bristow J."/>
            <person name="Eisen J.A."/>
            <person name="Markowitz V."/>
            <person name="Hugenholtz P."/>
            <person name="Kyrpides N.C."/>
            <person name="Klenk H.P."/>
        </authorList>
    </citation>
    <scope>NUCLEOTIDE SEQUENCE [LARGE SCALE GENOMIC DNA]</scope>
    <source>
        <strain evidence="9">DSM 15286 / JCM 11887 / CIR29812</strain>
    </source>
</reference>
<dbReference type="SUPFAM" id="SSF53218">
    <property type="entry name" value="Molybdenum cofactor biosynthesis proteins"/>
    <property type="match status" value="1"/>
</dbReference>
<dbReference type="InterPro" id="IPR005111">
    <property type="entry name" value="MoeA_C_domain_IV"/>
</dbReference>
<evidence type="ECO:0000256" key="1">
    <source>
        <dbReference type="ARBA" id="ARBA00002901"/>
    </source>
</evidence>
<dbReference type="GO" id="GO:0061599">
    <property type="term" value="F:molybdopterin molybdotransferase activity"/>
    <property type="evidence" value="ECO:0007669"/>
    <property type="project" value="UniProtKB-UniRule"/>
</dbReference>
<dbReference type="PANTHER" id="PTHR10192:SF16">
    <property type="entry name" value="MOLYBDOPTERIN MOLYBDENUMTRANSFERASE"/>
    <property type="match status" value="1"/>
</dbReference>
<proteinExistence type="inferred from homology"/>
<dbReference type="CDD" id="cd00887">
    <property type="entry name" value="MoeA"/>
    <property type="match status" value="1"/>
</dbReference>
<keyword evidence="4 6" id="KW-0501">Molybdenum cofactor biosynthesis</keyword>
<accession>F8ABR6</accession>
<protein>
    <recommendedName>
        <fullName evidence="6">Molybdopterin molybdenumtransferase</fullName>
        <ecNumber evidence="6">2.10.1.1</ecNumber>
    </recommendedName>
</protein>
<keyword evidence="6" id="KW-0500">Molybdenum</keyword>
<evidence type="ECO:0000259" key="7">
    <source>
        <dbReference type="SMART" id="SM00852"/>
    </source>
</evidence>
<dbReference type="SUPFAM" id="SSF63867">
    <property type="entry name" value="MoeA C-terminal domain-like"/>
    <property type="match status" value="1"/>
</dbReference>
<gene>
    <name evidence="8" type="ordered locus">Thein_0637</name>
</gene>
<dbReference type="GO" id="GO:0006777">
    <property type="term" value="P:Mo-molybdopterin cofactor biosynthetic process"/>
    <property type="evidence" value="ECO:0007669"/>
    <property type="project" value="UniProtKB-UniRule"/>
</dbReference>
<dbReference type="HOGENOM" id="CLU_010186_3_0_0"/>
<dbReference type="eggNOG" id="COG0303">
    <property type="taxonomic scope" value="Bacteria"/>
</dbReference>
<keyword evidence="6" id="KW-0460">Magnesium</keyword>
<evidence type="ECO:0000313" key="9">
    <source>
        <dbReference type="Proteomes" id="UP000006793"/>
    </source>
</evidence>
<dbReference type="InterPro" id="IPR036688">
    <property type="entry name" value="MoeA_C_domain_IV_sf"/>
</dbReference>
<feature type="domain" description="MoaB/Mog" evidence="7">
    <location>
        <begin position="176"/>
        <end position="318"/>
    </location>
</feature>
<keyword evidence="6" id="KW-0808">Transferase</keyword>
<dbReference type="SUPFAM" id="SSF53850">
    <property type="entry name" value="Periplasmic binding protein-like II"/>
    <property type="match status" value="1"/>
</dbReference>
<dbReference type="SMART" id="SM00852">
    <property type="entry name" value="MoCF_biosynth"/>
    <property type="match status" value="1"/>
</dbReference>
<evidence type="ECO:0000313" key="8">
    <source>
        <dbReference type="EMBL" id="AEH44518.1"/>
    </source>
</evidence>
<dbReference type="Gene3D" id="3.90.105.10">
    <property type="entry name" value="Molybdopterin biosynthesis moea protein, domain 2"/>
    <property type="match status" value="1"/>
</dbReference>
<evidence type="ECO:0000256" key="2">
    <source>
        <dbReference type="ARBA" id="ARBA00005046"/>
    </source>
</evidence>
<dbReference type="PaxDb" id="667014-Thein_0637"/>
<dbReference type="PATRIC" id="fig|667014.3.peg.660"/>
<keyword evidence="6" id="KW-0479">Metal-binding</keyword>
<comment type="catalytic activity">
    <reaction evidence="5">
        <text>adenylyl-molybdopterin + molybdate = Mo-molybdopterin + AMP + H(+)</text>
        <dbReference type="Rhea" id="RHEA:35047"/>
        <dbReference type="ChEBI" id="CHEBI:15378"/>
        <dbReference type="ChEBI" id="CHEBI:36264"/>
        <dbReference type="ChEBI" id="CHEBI:62727"/>
        <dbReference type="ChEBI" id="CHEBI:71302"/>
        <dbReference type="ChEBI" id="CHEBI:456215"/>
        <dbReference type="EC" id="2.10.1.1"/>
    </reaction>
</comment>
<dbReference type="InterPro" id="IPR005110">
    <property type="entry name" value="MoeA_linker/N"/>
</dbReference>
<evidence type="ECO:0000256" key="4">
    <source>
        <dbReference type="ARBA" id="ARBA00023150"/>
    </source>
</evidence>
<dbReference type="InterPro" id="IPR036135">
    <property type="entry name" value="MoeA_linker/N_sf"/>
</dbReference>
<dbReference type="InterPro" id="IPR001453">
    <property type="entry name" value="MoaB/Mog_dom"/>
</dbReference>
<dbReference type="NCBIfam" id="NF011068">
    <property type="entry name" value="PRK14498.1"/>
    <property type="match status" value="1"/>
</dbReference>
<comment type="function">
    <text evidence="1 6">Catalyzes the insertion of molybdate into adenylated molybdopterin with the concomitant release of AMP.</text>
</comment>
<dbReference type="OrthoDB" id="9804758at2"/>
<dbReference type="GO" id="GO:0005829">
    <property type="term" value="C:cytosol"/>
    <property type="evidence" value="ECO:0007669"/>
    <property type="project" value="TreeGrafter"/>
</dbReference>
<dbReference type="PANTHER" id="PTHR10192">
    <property type="entry name" value="MOLYBDOPTERIN BIOSYNTHESIS PROTEIN"/>
    <property type="match status" value="1"/>
</dbReference>
<sequence length="642" mass="70845">MKRRIYLRKKTLEEAIKITLEAFAWPRFLKKENIPVKNALGRITAEAIYAKRSVPAFNAAAMDGIAVQAEKTFGAHESHPLRLKVGQEAFFVNTGEPLPPDTNAVIMIEEVHQVSEDEVEIMTPAFPWQHVRKIGEDVVEGELIFPPSHKLAPWDLGALLATGHLEIPVKERPKVAIIPTGDELVSPEEATEELLKEGRTVEFNSTMIAATVEEWGGKAQVFPIVPDIPEEIEKVILEALEADFHLVTVLAGSSAGSKDHTANLIEKEGELLFHGIAMMPGKPAILGRIKEKPILGVPGYPVSAVLAFEKLMKPAFSAMLGVRLPERPKVTAKAGRKIPSRLGTREFLRVRLGEVAGEKVFMQLKRGAGAITTLTKADALCEIPEEVEGLDAGTKVTLEILRPEKDLSHTALVLGSHDMALDILEEFLKKEAPEYDLSLAHLGSLGGLLALRDNLSHFGGTHLFDPETGEFNVPYIKRHLPETPLVLVHFAYREQGLIVPKGNPKNITRLEDLAREDVTFINRQPGAGTRVLLDYHLEKLDLNPRQIKGYETEETTHLGVAIAVATGRADVGLGILAAARLLSLDFVPLFPERYDLAVRKDFFLSPFWQKIASILASQAFRERVLALGGYDVSQMGKMLYEQ</sequence>
<comment type="similarity">
    <text evidence="3 6">Belongs to the MoeA family.</text>
</comment>
<comment type="pathway">
    <text evidence="2 6">Cofactor biosynthesis; molybdopterin biosynthesis.</text>
</comment>
<dbReference type="Proteomes" id="UP000006793">
    <property type="component" value="Chromosome"/>
</dbReference>
<dbReference type="InterPro" id="IPR024370">
    <property type="entry name" value="PBP_domain"/>
</dbReference>
<dbReference type="Pfam" id="PF03453">
    <property type="entry name" value="MoeA_N"/>
    <property type="match status" value="1"/>
</dbReference>
<reference evidence="9" key="1">
    <citation type="submission" date="2011-04" db="EMBL/GenBank/DDBJ databases">
        <title>The complete genome of Thermodesulfatator indicus DSM 15286.</title>
        <authorList>
            <person name="Lucas S."/>
            <person name="Copeland A."/>
            <person name="Lapidus A."/>
            <person name="Bruce D."/>
            <person name="Goodwin L."/>
            <person name="Pitluck S."/>
            <person name="Peters L."/>
            <person name="Kyrpides N."/>
            <person name="Mavromatis K."/>
            <person name="Pagani I."/>
            <person name="Ivanova N."/>
            <person name="Saunders L."/>
            <person name="Detter J.C."/>
            <person name="Tapia R."/>
            <person name="Han C."/>
            <person name="Land M."/>
            <person name="Hauser L."/>
            <person name="Markowitz V."/>
            <person name="Cheng J.-F."/>
            <person name="Hugenholtz P."/>
            <person name="Woyke T."/>
            <person name="Wu D."/>
            <person name="Spring S."/>
            <person name="Schroeder M."/>
            <person name="Brambilla E."/>
            <person name="Klenk H.-P."/>
            <person name="Eisen J.A."/>
        </authorList>
    </citation>
    <scope>NUCLEOTIDE SEQUENCE [LARGE SCALE GENOMIC DNA]</scope>
    <source>
        <strain evidence="9">DSM 15286 / JCM 11887 / CIR29812</strain>
    </source>
</reference>
<dbReference type="InterPro" id="IPR038987">
    <property type="entry name" value="MoeA-like"/>
</dbReference>
<evidence type="ECO:0000256" key="3">
    <source>
        <dbReference type="ARBA" id="ARBA00010763"/>
    </source>
</evidence>
<dbReference type="SUPFAM" id="SSF63882">
    <property type="entry name" value="MoeA N-terminal region -like"/>
    <property type="match status" value="1"/>
</dbReference>
<dbReference type="Gene3D" id="2.170.190.11">
    <property type="entry name" value="Molybdopterin biosynthesis moea protein, domain 3"/>
    <property type="match status" value="1"/>
</dbReference>
<dbReference type="Pfam" id="PF12727">
    <property type="entry name" value="PBP_like"/>
    <property type="match status" value="1"/>
</dbReference>
<dbReference type="Gene3D" id="2.40.340.10">
    <property type="entry name" value="MoeA, C-terminal, domain IV"/>
    <property type="match status" value="1"/>
</dbReference>
<dbReference type="Gene3D" id="3.40.980.10">
    <property type="entry name" value="MoaB/Mog-like domain"/>
    <property type="match status" value="1"/>
</dbReference>
<dbReference type="KEGG" id="tid:Thein_0637"/>
<keyword evidence="9" id="KW-1185">Reference proteome</keyword>
<dbReference type="Pfam" id="PF00994">
    <property type="entry name" value="MoCF_biosynth"/>
    <property type="match status" value="1"/>
</dbReference>
<evidence type="ECO:0000256" key="5">
    <source>
        <dbReference type="ARBA" id="ARBA00047317"/>
    </source>
</evidence>
<dbReference type="InParanoid" id="F8ABR6"/>
<dbReference type="RefSeq" id="WP_013907263.1">
    <property type="nucleotide sequence ID" value="NC_015681.1"/>
</dbReference>
<dbReference type="eggNOG" id="COG1910">
    <property type="taxonomic scope" value="Bacteria"/>
</dbReference>
<dbReference type="AlphaFoldDB" id="F8ABR6"/>
<dbReference type="GO" id="GO:0046872">
    <property type="term" value="F:metal ion binding"/>
    <property type="evidence" value="ECO:0007669"/>
    <property type="project" value="UniProtKB-UniRule"/>
</dbReference>
<dbReference type="STRING" id="667014.Thein_0637"/>
<name>F8ABR6_THEID</name>
<dbReference type="Pfam" id="PF03454">
    <property type="entry name" value="MoeA_C"/>
    <property type="match status" value="1"/>
</dbReference>
<dbReference type="Gene3D" id="3.40.190.10">
    <property type="entry name" value="Periplasmic binding protein-like II"/>
    <property type="match status" value="1"/>
</dbReference>
<comment type="cofactor">
    <cofactor evidence="6">
        <name>Mg(2+)</name>
        <dbReference type="ChEBI" id="CHEBI:18420"/>
    </cofactor>
</comment>
<dbReference type="InterPro" id="IPR036425">
    <property type="entry name" value="MoaB/Mog-like_dom_sf"/>
</dbReference>
<evidence type="ECO:0000256" key="6">
    <source>
        <dbReference type="RuleBase" id="RU365090"/>
    </source>
</evidence>
<dbReference type="UniPathway" id="UPA00344"/>
<dbReference type="EC" id="2.10.1.1" evidence="6"/>
<dbReference type="EMBL" id="CP002683">
    <property type="protein sequence ID" value="AEH44518.1"/>
    <property type="molecule type" value="Genomic_DNA"/>
</dbReference>
<organism evidence="8 9">
    <name type="scientific">Thermodesulfatator indicus (strain DSM 15286 / JCM 11887 / CIR29812)</name>
    <dbReference type="NCBI Taxonomy" id="667014"/>
    <lineage>
        <taxon>Bacteria</taxon>
        <taxon>Pseudomonadati</taxon>
        <taxon>Thermodesulfobacteriota</taxon>
        <taxon>Thermodesulfobacteria</taxon>
        <taxon>Thermodesulfobacteriales</taxon>
        <taxon>Thermodesulfatatoraceae</taxon>
        <taxon>Thermodesulfatator</taxon>
    </lineage>
</organism>